<feature type="transmembrane region" description="Helical" evidence="2">
    <location>
        <begin position="868"/>
        <end position="892"/>
    </location>
</feature>
<feature type="domain" description="TRAP C4-dicarboxylate transport system permease DctM subunit" evidence="3">
    <location>
        <begin position="290"/>
        <end position="607"/>
    </location>
</feature>
<feature type="transmembrane region" description="Helical" evidence="2">
    <location>
        <begin position="133"/>
        <end position="156"/>
    </location>
</feature>
<feature type="transmembrane region" description="Helical" evidence="2">
    <location>
        <begin position="281"/>
        <end position="298"/>
    </location>
</feature>
<dbReference type="Pfam" id="PF06808">
    <property type="entry name" value="DctM"/>
    <property type="match status" value="2"/>
</dbReference>
<feature type="transmembrane region" description="Helical" evidence="2">
    <location>
        <begin position="822"/>
        <end position="841"/>
    </location>
</feature>
<evidence type="ECO:0000259" key="3">
    <source>
        <dbReference type="Pfam" id="PF06808"/>
    </source>
</evidence>
<feature type="transmembrane region" description="Helical" evidence="2">
    <location>
        <begin position="209"/>
        <end position="228"/>
    </location>
</feature>
<feature type="transmembrane region" description="Helical" evidence="2">
    <location>
        <begin position="305"/>
        <end position="324"/>
    </location>
</feature>
<feature type="transmembrane region" description="Helical" evidence="2">
    <location>
        <begin position="721"/>
        <end position="744"/>
    </location>
</feature>
<dbReference type="RefSeq" id="WP_227230933.1">
    <property type="nucleotide sequence ID" value="NZ_JAJCVJ010000003.1"/>
</dbReference>
<comment type="caution">
    <text evidence="4">The sequence shown here is derived from an EMBL/GenBank/DDBJ whole genome shotgun (WGS) entry which is preliminary data.</text>
</comment>
<dbReference type="EMBL" id="JBHSKX010000004">
    <property type="protein sequence ID" value="MFC5368874.1"/>
    <property type="molecule type" value="Genomic_DNA"/>
</dbReference>
<feature type="transmembrane region" description="Helical" evidence="2">
    <location>
        <begin position="932"/>
        <end position="954"/>
    </location>
</feature>
<feature type="transmembrane region" description="Helical" evidence="2">
    <location>
        <begin position="615"/>
        <end position="638"/>
    </location>
</feature>
<sequence>MTDDDPDDTTTDDDSRTAPPTSDRHHPARRADDRLSPDGGTDRGPDGPDHSTEADATPDGGRDGVTDADDDEFTEEEAEELLKEIERKRTVGGLAAIFVAIVGLSFSAFQMLLAAQGFEFGFDVPVIGEVQIASLQLLQINAIHVVFALVLAFFLYPPSTGDGFVARRLGRVVPTAERRFGPDSPIAGVARRSRRLVRWFALDPKQERVTPADVVCSAVAVLTAAYFITDFAEIQNVVRIRGLTATRTVSEYYAGAVESLFGPGLGDLVGTLLGLTPVGDFPYAFLLGVLGVLLVLEATRRTLGLPLMIIVASFIVYARFGYFISPGVPLLGNLSILELRWSSIVQNLWYNTENGVFGIPVTVSVQFIYIFILFGAFLEMSGAGQWFIDLAYAATGTRKGGPAKASILASGFMGTISGSSIANTVTTGAFTIPLMKRSGYDPEFSGAVEASASSGGQILPPVMGAAAFLIVQYTQTPFADVIIAAAIPAVIFFFGVWVMVHLEASRANIGGLSRDDVVALKPHAKRGWFYLVPIVLLLWYLIGERLSVARSAWFTLVAVSALITLVAAYNDRTRVPLAVTLALITGAEFASFLVGGVGVIGLATGAGGAGVGVSGAFAAVLGKIGWYAMVAGVITLAWNPRMDAALLRLDPQVQDAAETVAEGANRESLADNRLFRLASFVGTSMESGARTAVPVVVAVAAAGIIPGVISVSGLGPNLVSLILDISAGSLVLMLIVTAVASIILGMGMPTTVTYIILVSLLGPALVEFGIPILAAHLFILYFGVIADITPPVAVAAYAASGVAKSDAFQTGVDAFSLSLNKAIVPFAFILAPGVILLRTGVEVPGSDKTYRVVQLGDLFDPAFAIPEILIPVAGIVVGVIALGGTVIGYLYAPLNWIERTGFAVSSLLLMAPGLLYIGVSDAAALLGSEAQFGGVLLDLGLRVLGLVIFVLLTVRNRRQVDASPTAGGSAESESV</sequence>
<feature type="transmembrane region" description="Helical" evidence="2">
    <location>
        <begin position="904"/>
        <end position="926"/>
    </location>
</feature>
<feature type="transmembrane region" description="Helical" evidence="2">
    <location>
        <begin position="523"/>
        <end position="542"/>
    </location>
</feature>
<reference evidence="4 5" key="1">
    <citation type="journal article" date="2019" name="Int. J. Syst. Evol. Microbiol.">
        <title>The Global Catalogue of Microorganisms (GCM) 10K type strain sequencing project: providing services to taxonomists for standard genome sequencing and annotation.</title>
        <authorList>
            <consortium name="The Broad Institute Genomics Platform"/>
            <consortium name="The Broad Institute Genome Sequencing Center for Infectious Disease"/>
            <person name="Wu L."/>
            <person name="Ma J."/>
        </authorList>
    </citation>
    <scope>NUCLEOTIDE SEQUENCE [LARGE SCALE GENOMIC DNA]</scope>
    <source>
        <strain evidence="4 5">CGMCC 1.12237</strain>
    </source>
</reference>
<evidence type="ECO:0000313" key="5">
    <source>
        <dbReference type="Proteomes" id="UP001596201"/>
    </source>
</evidence>
<feature type="transmembrane region" description="Helical" evidence="2">
    <location>
        <begin position="581"/>
        <end position="603"/>
    </location>
</feature>
<dbReference type="AlphaFoldDB" id="A0ABD5RFT8"/>
<dbReference type="InterPro" id="IPR010656">
    <property type="entry name" value="DctM"/>
</dbReference>
<feature type="transmembrane region" description="Helical" evidence="2">
    <location>
        <begin position="779"/>
        <end position="802"/>
    </location>
</feature>
<gene>
    <name evidence="4" type="ORF">ACFPJ5_18265</name>
</gene>
<evidence type="ECO:0000256" key="1">
    <source>
        <dbReference type="SAM" id="MobiDB-lite"/>
    </source>
</evidence>
<feature type="compositionally biased region" description="Acidic residues" evidence="1">
    <location>
        <begin position="1"/>
        <end position="12"/>
    </location>
</feature>
<keyword evidence="2" id="KW-0472">Membrane</keyword>
<keyword evidence="5" id="KW-1185">Reference proteome</keyword>
<keyword evidence="2" id="KW-0812">Transmembrane</keyword>
<feature type="domain" description="TRAP C4-dicarboxylate transport system permease DctM subunit" evidence="3">
    <location>
        <begin position="683"/>
        <end position="838"/>
    </location>
</feature>
<feature type="compositionally biased region" description="Basic and acidic residues" evidence="1">
    <location>
        <begin position="22"/>
        <end position="53"/>
    </location>
</feature>
<feature type="transmembrane region" description="Helical" evidence="2">
    <location>
        <begin position="357"/>
        <end position="378"/>
    </location>
</feature>
<protein>
    <submittedName>
        <fullName evidence="4">TRAP transporter permease</fullName>
    </submittedName>
</protein>
<name>A0ABD5RFT8_9EURY</name>
<accession>A0ABD5RFT8</accession>
<evidence type="ECO:0000256" key="2">
    <source>
        <dbReference type="SAM" id="Phobius"/>
    </source>
</evidence>
<dbReference type="NCBIfam" id="TIGR02123">
    <property type="entry name" value="TRAP_fused"/>
    <property type="match status" value="1"/>
</dbReference>
<feature type="transmembrane region" description="Helical" evidence="2">
    <location>
        <begin position="751"/>
        <end position="773"/>
    </location>
</feature>
<dbReference type="Proteomes" id="UP001596201">
    <property type="component" value="Unassembled WGS sequence"/>
</dbReference>
<feature type="transmembrane region" description="Helical" evidence="2">
    <location>
        <begin position="481"/>
        <end position="502"/>
    </location>
</feature>
<dbReference type="PANTHER" id="PTHR43849:SF2">
    <property type="entry name" value="BLL3936 PROTEIN"/>
    <property type="match status" value="1"/>
</dbReference>
<dbReference type="PANTHER" id="PTHR43849">
    <property type="entry name" value="BLL3936 PROTEIN"/>
    <property type="match status" value="1"/>
</dbReference>
<feature type="transmembrane region" description="Helical" evidence="2">
    <location>
        <begin position="692"/>
        <end position="715"/>
    </location>
</feature>
<keyword evidence="2" id="KW-1133">Transmembrane helix</keyword>
<feature type="transmembrane region" description="Helical" evidence="2">
    <location>
        <begin position="548"/>
        <end position="569"/>
    </location>
</feature>
<feature type="region of interest" description="Disordered" evidence="1">
    <location>
        <begin position="1"/>
        <end position="74"/>
    </location>
</feature>
<feature type="transmembrane region" description="Helical" evidence="2">
    <location>
        <begin position="91"/>
        <end position="113"/>
    </location>
</feature>
<organism evidence="4 5">
    <name type="scientific">Salinirubrum litoreum</name>
    <dbReference type="NCBI Taxonomy" id="1126234"/>
    <lineage>
        <taxon>Archaea</taxon>
        <taxon>Methanobacteriati</taxon>
        <taxon>Methanobacteriota</taxon>
        <taxon>Stenosarchaea group</taxon>
        <taxon>Halobacteria</taxon>
        <taxon>Halobacteriales</taxon>
        <taxon>Haloferacaceae</taxon>
        <taxon>Salinirubrum</taxon>
    </lineage>
</organism>
<proteinExistence type="predicted"/>
<evidence type="ECO:0000313" key="4">
    <source>
        <dbReference type="EMBL" id="MFC5368874.1"/>
    </source>
</evidence>
<dbReference type="InterPro" id="IPR011853">
    <property type="entry name" value="TRAP_DctM-Dct_fused"/>
</dbReference>